<evidence type="ECO:0000313" key="2">
    <source>
        <dbReference type="Proteomes" id="UP000027120"/>
    </source>
</evidence>
<organism evidence="1 2">
    <name type="scientific">Citrus sinensis</name>
    <name type="common">Sweet orange</name>
    <name type="synonym">Citrus aurantium var. sinensis</name>
    <dbReference type="NCBI Taxonomy" id="2711"/>
    <lineage>
        <taxon>Eukaryota</taxon>
        <taxon>Viridiplantae</taxon>
        <taxon>Streptophyta</taxon>
        <taxon>Embryophyta</taxon>
        <taxon>Tracheophyta</taxon>
        <taxon>Spermatophyta</taxon>
        <taxon>Magnoliopsida</taxon>
        <taxon>eudicotyledons</taxon>
        <taxon>Gunneridae</taxon>
        <taxon>Pentapetalae</taxon>
        <taxon>rosids</taxon>
        <taxon>malvids</taxon>
        <taxon>Sapindales</taxon>
        <taxon>Rutaceae</taxon>
        <taxon>Aurantioideae</taxon>
        <taxon>Citrus</taxon>
    </lineage>
</organism>
<keyword evidence="2" id="KW-1185">Reference proteome</keyword>
<dbReference type="Proteomes" id="UP000027120">
    <property type="component" value="Unassembled WGS sequence"/>
</dbReference>
<protein>
    <submittedName>
        <fullName evidence="1">Uncharacterized protein</fullName>
    </submittedName>
</protein>
<evidence type="ECO:0000313" key="1">
    <source>
        <dbReference type="EMBL" id="KDO39842.1"/>
    </source>
</evidence>
<dbReference type="EMBL" id="KK786262">
    <property type="protein sequence ID" value="KDO39842.1"/>
    <property type="molecule type" value="Genomic_DNA"/>
</dbReference>
<gene>
    <name evidence="1" type="ORF">CISIN_1g046602mg</name>
</gene>
<accession>A0A067DLF6</accession>
<sequence>MSELHGPYFSHFSLYPTASRICKFYGVQFMSYIEPGHLAAARKYVLFAIRISKDMFFFSMILFKEKIIFLLRLDLFKEKYN</sequence>
<name>A0A067DLF6_CITSI</name>
<proteinExistence type="predicted"/>
<reference evidence="1 2" key="1">
    <citation type="submission" date="2014-04" db="EMBL/GenBank/DDBJ databases">
        <authorList>
            <consortium name="International Citrus Genome Consortium"/>
            <person name="Gmitter F."/>
            <person name="Chen C."/>
            <person name="Farmerie W."/>
            <person name="Harkins T."/>
            <person name="Desany B."/>
            <person name="Mohiuddin M."/>
            <person name="Kodira C."/>
            <person name="Borodovsky M."/>
            <person name="Lomsadze A."/>
            <person name="Burns P."/>
            <person name="Jenkins J."/>
            <person name="Prochnik S."/>
            <person name="Shu S."/>
            <person name="Chapman J."/>
            <person name="Pitluck S."/>
            <person name="Schmutz J."/>
            <person name="Rokhsar D."/>
        </authorList>
    </citation>
    <scope>NUCLEOTIDE SEQUENCE</scope>
</reference>
<dbReference type="AlphaFoldDB" id="A0A067DLF6"/>